<evidence type="ECO:0000256" key="3">
    <source>
        <dbReference type="ARBA" id="ARBA00023069"/>
    </source>
</evidence>
<dbReference type="PANTHER" id="PTHR15504">
    <property type="entry name" value="NASOPHARYNGEAL EPITHELIUM SPECIFIC PROTEIN 1"/>
    <property type="match status" value="1"/>
</dbReference>
<keyword evidence="4" id="KW-0966">Cell projection</keyword>
<keyword evidence="7" id="KW-1185">Reference proteome</keyword>
<dbReference type="Proteomes" id="UP001558613">
    <property type="component" value="Unassembled WGS sequence"/>
</dbReference>
<sequence>MPQSATSSSGKQSGSSAITRRYRTRALTSHVDESLFGTPKQHSAADMKDDPEGRSVRSRKLSYSAPAPREPKSETVRIITKDLIRDLRIPNEDPSGQSVILSSGEFQRIMEESYVPSQEEKAAVLEAQRQAREEAMLRENRILGGLEVGHVLNAQKWGCIVLNIIHFYSHCLDLQNFHSLLVLPGPCAHLFTLPGKHIYLPESLHLFD</sequence>
<feature type="compositionally biased region" description="Low complexity" evidence="5">
    <location>
        <begin position="1"/>
        <end position="17"/>
    </location>
</feature>
<feature type="compositionally biased region" description="Basic and acidic residues" evidence="5">
    <location>
        <begin position="43"/>
        <end position="55"/>
    </location>
</feature>
<evidence type="ECO:0000313" key="7">
    <source>
        <dbReference type="Proteomes" id="UP001558613"/>
    </source>
</evidence>
<comment type="caution">
    <text evidence="6">The sequence shown here is derived from an EMBL/GenBank/DDBJ whole genome shotgun (WGS) entry which is preliminary data.</text>
</comment>
<gene>
    <name evidence="6" type="ORF">QQF64_012196</name>
</gene>
<dbReference type="EMBL" id="JAYMGO010000018">
    <property type="protein sequence ID" value="KAL1256651.1"/>
    <property type="molecule type" value="Genomic_DNA"/>
</dbReference>
<reference evidence="6 7" key="1">
    <citation type="submission" date="2023-09" db="EMBL/GenBank/DDBJ databases">
        <authorList>
            <person name="Wang M."/>
        </authorList>
    </citation>
    <scope>NUCLEOTIDE SEQUENCE [LARGE SCALE GENOMIC DNA]</scope>
    <source>
        <strain evidence="6">GT-2023</strain>
        <tissue evidence="6">Liver</tissue>
    </source>
</reference>
<evidence type="ECO:0000256" key="2">
    <source>
        <dbReference type="ARBA" id="ARBA00022846"/>
    </source>
</evidence>
<comment type="subcellular location">
    <subcellularLocation>
        <location evidence="1">Cell projection</location>
        <location evidence="1">Cilium</location>
        <location evidence="1">Flagellum</location>
    </subcellularLocation>
</comment>
<dbReference type="PANTHER" id="PTHR15504:SF0">
    <property type="entry name" value="CILIA- AND FLAGELLA-ASSOCIATED PROTEIN 45"/>
    <property type="match status" value="1"/>
</dbReference>
<evidence type="ECO:0000256" key="1">
    <source>
        <dbReference type="ARBA" id="ARBA00004230"/>
    </source>
</evidence>
<feature type="region of interest" description="Disordered" evidence="5">
    <location>
        <begin position="1"/>
        <end position="74"/>
    </location>
</feature>
<dbReference type="InterPro" id="IPR033253">
    <property type="entry name" value="CFAP45"/>
</dbReference>
<evidence type="ECO:0000256" key="4">
    <source>
        <dbReference type="ARBA" id="ARBA00023273"/>
    </source>
</evidence>
<evidence type="ECO:0000256" key="5">
    <source>
        <dbReference type="SAM" id="MobiDB-lite"/>
    </source>
</evidence>
<evidence type="ECO:0000313" key="6">
    <source>
        <dbReference type="EMBL" id="KAL1256651.1"/>
    </source>
</evidence>
<organism evidence="6 7">
    <name type="scientific">Cirrhinus molitorella</name>
    <name type="common">mud carp</name>
    <dbReference type="NCBI Taxonomy" id="172907"/>
    <lineage>
        <taxon>Eukaryota</taxon>
        <taxon>Metazoa</taxon>
        <taxon>Chordata</taxon>
        <taxon>Craniata</taxon>
        <taxon>Vertebrata</taxon>
        <taxon>Euteleostomi</taxon>
        <taxon>Actinopterygii</taxon>
        <taxon>Neopterygii</taxon>
        <taxon>Teleostei</taxon>
        <taxon>Ostariophysi</taxon>
        <taxon>Cypriniformes</taxon>
        <taxon>Cyprinidae</taxon>
        <taxon>Labeoninae</taxon>
        <taxon>Labeonini</taxon>
        <taxon>Cirrhinus</taxon>
    </lineage>
</organism>
<protein>
    <submittedName>
        <fullName evidence="6">Uncharacterized protein</fullName>
    </submittedName>
</protein>
<keyword evidence="2" id="KW-0282">Flagellum</keyword>
<keyword evidence="3" id="KW-0969">Cilium</keyword>
<proteinExistence type="predicted"/>
<name>A0ABR3LX56_9TELE</name>
<accession>A0ABR3LX56</accession>